<gene>
    <name evidence="4" type="ORF">A2Z33_02640</name>
</gene>
<accession>A0A1F5YNE1</accession>
<dbReference type="InterPro" id="IPR036069">
    <property type="entry name" value="DUF34/NIF3_sf"/>
</dbReference>
<dbReference type="Proteomes" id="UP000178448">
    <property type="component" value="Unassembled WGS sequence"/>
</dbReference>
<feature type="binding site" evidence="3">
    <location>
        <position position="228"/>
    </location>
    <ligand>
        <name>a divalent metal cation</name>
        <dbReference type="ChEBI" id="CHEBI:60240"/>
        <label>1</label>
    </ligand>
</feature>
<evidence type="ECO:0000313" key="4">
    <source>
        <dbReference type="EMBL" id="OGG01412.1"/>
    </source>
</evidence>
<evidence type="ECO:0000256" key="2">
    <source>
        <dbReference type="ARBA" id="ARBA00022723"/>
    </source>
</evidence>
<dbReference type="InterPro" id="IPR002678">
    <property type="entry name" value="DUF34/NIF3"/>
</dbReference>
<dbReference type="PANTHER" id="PTHR13799:SF14">
    <property type="entry name" value="GTP CYCLOHYDROLASE 1 TYPE 2 HOMOLOG"/>
    <property type="match status" value="1"/>
</dbReference>
<dbReference type="EMBL" id="MFJD01000016">
    <property type="protein sequence ID" value="OGG01412.1"/>
    <property type="molecule type" value="Genomic_DNA"/>
</dbReference>
<feature type="binding site" evidence="3">
    <location>
        <position position="69"/>
    </location>
    <ligand>
        <name>a divalent metal cation</name>
        <dbReference type="ChEBI" id="CHEBI:60240"/>
        <label>1</label>
    </ligand>
</feature>
<dbReference type="STRING" id="1798374.A2Z33_02640"/>
<reference evidence="4 5" key="1">
    <citation type="journal article" date="2016" name="Nat. Commun.">
        <title>Thousands of microbial genomes shed light on interconnected biogeochemical processes in an aquifer system.</title>
        <authorList>
            <person name="Anantharaman K."/>
            <person name="Brown C.T."/>
            <person name="Hug L.A."/>
            <person name="Sharon I."/>
            <person name="Castelle C.J."/>
            <person name="Probst A.J."/>
            <person name="Thomas B.C."/>
            <person name="Singh A."/>
            <person name="Wilkins M.J."/>
            <person name="Karaoz U."/>
            <person name="Brodie E.L."/>
            <person name="Williams K.H."/>
            <person name="Hubbard S.S."/>
            <person name="Banfield J.F."/>
        </authorList>
    </citation>
    <scope>NUCLEOTIDE SEQUENCE [LARGE SCALE GENOMIC DNA]</scope>
</reference>
<dbReference type="AlphaFoldDB" id="A0A1F5YNE1"/>
<dbReference type="PANTHER" id="PTHR13799">
    <property type="entry name" value="NGG1 INTERACTING FACTOR 3"/>
    <property type="match status" value="1"/>
</dbReference>
<dbReference type="GO" id="GO:0005737">
    <property type="term" value="C:cytoplasm"/>
    <property type="evidence" value="ECO:0007669"/>
    <property type="project" value="TreeGrafter"/>
</dbReference>
<dbReference type="GO" id="GO:0046872">
    <property type="term" value="F:metal ion binding"/>
    <property type="evidence" value="ECO:0007669"/>
    <property type="project" value="UniProtKB-KW"/>
</dbReference>
<comment type="similarity">
    <text evidence="1">Belongs to the GTP cyclohydrolase I type 2/NIF3 family.</text>
</comment>
<keyword evidence="2 3" id="KW-0479">Metal-binding</keyword>
<evidence type="ECO:0000256" key="3">
    <source>
        <dbReference type="PIRSR" id="PIRSR602678-1"/>
    </source>
</evidence>
<comment type="caution">
    <text evidence="4">The sequence shown here is derived from an EMBL/GenBank/DDBJ whole genome shotgun (WGS) entry which is preliminary data.</text>
</comment>
<feature type="binding site" evidence="3">
    <location>
        <position position="107"/>
    </location>
    <ligand>
        <name>a divalent metal cation</name>
        <dbReference type="ChEBI" id="CHEBI:60240"/>
        <label>1</label>
    </ligand>
</feature>
<proteinExistence type="inferred from homology"/>
<dbReference type="Pfam" id="PF01784">
    <property type="entry name" value="DUF34_NIF3"/>
    <property type="match status" value="1"/>
</dbReference>
<evidence type="ECO:0008006" key="6">
    <source>
        <dbReference type="Google" id="ProtNLM"/>
    </source>
</evidence>
<evidence type="ECO:0000256" key="1">
    <source>
        <dbReference type="ARBA" id="ARBA00006964"/>
    </source>
</evidence>
<sequence>MVKRDTLIRTVEEIIGRELIDRATAEDDMLNGVQFLGNPDVSGLAVGTSLNAEFLEKAVGRGANFCIFHHGLDTRTWKSRYPAYAQERLRLITASRMTIMGFHYALDVHPKIGNNAVIVRKLGAVLGEPLFKGWGYTGVFPKPKPVKKLLTDCSRLFRHPVYAVLAGPEMIRTIGVVSGGAKPQAEHLAEMESKGVELFITGESTESVPHKMKESGINYFVCGHYATEVFGVRELGEKLAEKFGRKLNVDFIDVPNPI</sequence>
<name>A0A1F5YNE1_9BACT</name>
<dbReference type="SUPFAM" id="SSF102705">
    <property type="entry name" value="NIF3 (NGG1p interacting factor 3)-like"/>
    <property type="match status" value="1"/>
</dbReference>
<dbReference type="Gene3D" id="3.40.1390.30">
    <property type="entry name" value="NIF3 (NGG1p interacting factor 3)-like"/>
    <property type="match status" value="2"/>
</dbReference>
<feature type="binding site" evidence="3">
    <location>
        <position position="224"/>
    </location>
    <ligand>
        <name>a divalent metal cation</name>
        <dbReference type="ChEBI" id="CHEBI:60240"/>
        <label>1</label>
    </ligand>
</feature>
<organism evidence="4 5">
    <name type="scientific">Candidatus Gottesmanbacteria bacterium RBG_16_52_11</name>
    <dbReference type="NCBI Taxonomy" id="1798374"/>
    <lineage>
        <taxon>Bacteria</taxon>
        <taxon>Candidatus Gottesmaniibacteriota</taxon>
    </lineage>
</organism>
<evidence type="ECO:0000313" key="5">
    <source>
        <dbReference type="Proteomes" id="UP000178448"/>
    </source>
</evidence>
<feature type="binding site" evidence="3">
    <location>
        <position position="70"/>
    </location>
    <ligand>
        <name>a divalent metal cation</name>
        <dbReference type="ChEBI" id="CHEBI:60240"/>
        <label>1</label>
    </ligand>
</feature>
<protein>
    <recommendedName>
        <fullName evidence="6">Nif3-like dinuclear metal center hexameric protein</fullName>
    </recommendedName>
</protein>